<evidence type="ECO:0000313" key="2">
    <source>
        <dbReference type="EMBL" id="ADD04431.1"/>
    </source>
</evidence>
<proteinExistence type="predicted"/>
<organism evidence="2 3">
    <name type="scientific">Natrialba magadii (strain ATCC 43099 / DSM 3394 / CCM 3739 / CIP 104546 / IAM 13178 / JCM 8861 / NBRC 102185 / NCIMB 2190 / MS3)</name>
    <name type="common">Natronobacterium magadii</name>
    <dbReference type="NCBI Taxonomy" id="547559"/>
    <lineage>
        <taxon>Archaea</taxon>
        <taxon>Methanobacteriati</taxon>
        <taxon>Methanobacteriota</taxon>
        <taxon>Stenosarchaea group</taxon>
        <taxon>Halobacteria</taxon>
        <taxon>Halobacteriales</taxon>
        <taxon>Natrialbaceae</taxon>
        <taxon>Natrialba</taxon>
    </lineage>
</organism>
<feature type="compositionally biased region" description="Basic and acidic residues" evidence="1">
    <location>
        <begin position="436"/>
        <end position="449"/>
    </location>
</feature>
<feature type="compositionally biased region" description="Acidic residues" evidence="1">
    <location>
        <begin position="536"/>
        <end position="545"/>
    </location>
</feature>
<keyword evidence="3" id="KW-1185">Reference proteome</keyword>
<reference evidence="3" key="1">
    <citation type="submission" date="2010-02" db="EMBL/GenBank/DDBJ databases">
        <title>Complete sequence of chromosome of Natrialba magadii ATCC 43099.</title>
        <authorList>
            <consortium name="US DOE Joint Genome Institute"/>
            <person name="Lucas S."/>
            <person name="Copeland A."/>
            <person name="Lapidus A."/>
            <person name="Cheng J.-F."/>
            <person name="Bruce D."/>
            <person name="Goodwin L."/>
            <person name="Pitluck S."/>
            <person name="Davenport K."/>
            <person name="Saunders E."/>
            <person name="Detter J.C."/>
            <person name="Han C."/>
            <person name="Tapia R."/>
            <person name="Land M."/>
            <person name="Hauser L."/>
            <person name="Kyrpides N."/>
            <person name="Mikhailova N."/>
            <person name="De Castro R.E."/>
            <person name="Maupin-Furlow J.A."/>
            <person name="Woyke T."/>
        </authorList>
    </citation>
    <scope>NUCLEOTIDE SEQUENCE [LARGE SCALE GENOMIC DNA]</scope>
    <source>
        <strain evidence="3">ATCC 43099 / DSM 3394 / CCM 3739 / CIP 104546 / IAM 13178 / JCM 8861 / NBRC 102185 / NCIMB 2190 / MS3</strain>
    </source>
</reference>
<name>D3T073_NATMM</name>
<dbReference type="EMBL" id="CP001932">
    <property type="protein sequence ID" value="ADD04431.1"/>
    <property type="molecule type" value="Genomic_DNA"/>
</dbReference>
<dbReference type="eggNOG" id="arCOG09132">
    <property type="taxonomic scope" value="Archaea"/>
</dbReference>
<dbReference type="PaxDb" id="547559-Nmag_0847"/>
<feature type="region of interest" description="Disordered" evidence="1">
    <location>
        <begin position="518"/>
        <end position="550"/>
    </location>
</feature>
<dbReference type="KEGG" id="nmg:Nmag_0847"/>
<protein>
    <submittedName>
        <fullName evidence="2">Uncharacterized protein</fullName>
    </submittedName>
</protein>
<evidence type="ECO:0000256" key="1">
    <source>
        <dbReference type="SAM" id="MobiDB-lite"/>
    </source>
</evidence>
<accession>D3T073</accession>
<dbReference type="AlphaFoldDB" id="D3T073"/>
<dbReference type="Proteomes" id="UP000001879">
    <property type="component" value="Chromosome"/>
</dbReference>
<reference evidence="2 3" key="2">
    <citation type="journal article" date="2012" name="BMC Genomics">
        <title>A comparative genomics perspective on the genetic content of the alkaliphilic haloarchaeon Natrialba magadii ATCC 43099T.</title>
        <authorList>
            <person name="Siddaramappa S."/>
            <person name="Challacombe J.F."/>
            <person name="Decastro R.E."/>
            <person name="Pfeiffer F."/>
            <person name="Sastre D.E."/>
            <person name="Gimenez M.I."/>
            <person name="Paggi R.A."/>
            <person name="Detter J.C."/>
            <person name="Davenport K.W."/>
            <person name="Goodwin L.A."/>
            <person name="Kyrpides N."/>
            <person name="Tapia R."/>
            <person name="Pitluck S."/>
            <person name="Lucas S."/>
            <person name="Woyke T."/>
            <person name="Maupin-Furlow J.A."/>
        </authorList>
    </citation>
    <scope>NUCLEOTIDE SEQUENCE [LARGE SCALE GENOMIC DNA]</scope>
    <source>
        <strain evidence="3">ATCC 43099 / DSM 3394 / CCM 3739 / CIP 104546 / IAM 13178 / JCM 8861 / NBRC 102185 / NCIMB 2190 / MS3</strain>
    </source>
</reference>
<dbReference type="HOGENOM" id="CLU_406900_0_0_2"/>
<evidence type="ECO:0000313" key="3">
    <source>
        <dbReference type="Proteomes" id="UP000001879"/>
    </source>
</evidence>
<feature type="region of interest" description="Disordered" evidence="1">
    <location>
        <begin position="436"/>
        <end position="475"/>
    </location>
</feature>
<sequence>MESNDNLLVLVELKRGYMQQCPRRSVLGGIGATMAAAVAGSTVAATDERATTASTTTDTTFDDLLAYLPSSIAQDSMVLTATNYDRLLEADQPHDPFPNVGTLDLEAEDISKSVHATSYTEEFTHPLKILAGPKLEVDTKSRETDSGLEYEFADFDDDDAVAGTDGDVIIVAADAETIDAAIDSNAEEADRLLDDESTLDAGLSAFEDSDARTVQIGDEQLMAPGEMDATPTYLSHAQTVLDVDTIEMSVGLEFEDESDITDELIESLEAEFAYAATTDEPTVDIDGTFVSTTVERDLAAERAVRDHDSPGHLRVDREIDFDDDYLEIELGRGDPTPVEDLTFEVGDEEYDRDIWADGHGKLEEGDTIVMDMDDVEPNLSIRLHHDHELGSSGSGTSLLSHFQFTSELDVDTGELVVTYLDDFPLDGDRVHLAAYDERPRYRPDEDAPEPRTTTQPWQGEELTEGTTATLDGIEPGDEIIVGWDGIEPSDGISNLRARPPGSARFEYDYENRTVEATLEFGERQPHAKPGVTAEANGDDETDTDDTERPADDYELLIDDEPAATQWADEYDTVSSGTTVKIDGVDVGTEIEVVWAGTDARIGWTRVRPSVQLEYDDGTVEHVGGDPLPASELTADVWTDADRFEMELADEIDGTFEKGETFTVDSDSVTTDTAANDEADELEFGEIREISLQYDAHRIGFVLPDR</sequence>
<dbReference type="eggNOG" id="arCOG06836">
    <property type="taxonomic scope" value="Archaea"/>
</dbReference>
<gene>
    <name evidence="2" type="ordered locus">Nmag_0847</name>
</gene>